<keyword evidence="4 7" id="KW-0812">Transmembrane</keyword>
<keyword evidence="3" id="KW-1003">Cell membrane</keyword>
<feature type="transmembrane region" description="Helical" evidence="7">
    <location>
        <begin position="254"/>
        <end position="284"/>
    </location>
</feature>
<evidence type="ECO:0000313" key="10">
    <source>
        <dbReference type="EMBL" id="HHI98136.1"/>
    </source>
</evidence>
<dbReference type="AlphaFoldDB" id="A0A7V5P1P1"/>
<evidence type="ECO:0000259" key="8">
    <source>
        <dbReference type="Pfam" id="PF02687"/>
    </source>
</evidence>
<keyword evidence="5 7" id="KW-1133">Transmembrane helix</keyword>
<feature type="transmembrane region" description="Helical" evidence="7">
    <location>
        <begin position="208"/>
        <end position="233"/>
    </location>
</feature>
<evidence type="ECO:0000256" key="6">
    <source>
        <dbReference type="ARBA" id="ARBA00023136"/>
    </source>
</evidence>
<dbReference type="PANTHER" id="PTHR30489:SF0">
    <property type="entry name" value="LIPOPROTEIN-RELEASING SYSTEM TRANSMEMBRANE PROTEIN LOLE"/>
    <property type="match status" value="1"/>
</dbReference>
<evidence type="ECO:0000256" key="2">
    <source>
        <dbReference type="ARBA" id="ARBA00005236"/>
    </source>
</evidence>
<dbReference type="GO" id="GO:0044874">
    <property type="term" value="P:lipoprotein localization to outer membrane"/>
    <property type="evidence" value="ECO:0007669"/>
    <property type="project" value="TreeGrafter"/>
</dbReference>
<name>A0A7V5P1P1_9BACT</name>
<dbReference type="InterPro" id="IPR003838">
    <property type="entry name" value="ABC3_permease_C"/>
</dbReference>
<comment type="caution">
    <text evidence="10">The sequence shown here is derived from an EMBL/GenBank/DDBJ whole genome shotgun (WGS) entry which is preliminary data.</text>
</comment>
<reference evidence="10" key="1">
    <citation type="journal article" date="2020" name="mSystems">
        <title>Genome- and Community-Level Interaction Insights into Carbon Utilization and Element Cycling Functions of Hydrothermarchaeota in Hydrothermal Sediment.</title>
        <authorList>
            <person name="Zhou Z."/>
            <person name="Liu Y."/>
            <person name="Xu W."/>
            <person name="Pan J."/>
            <person name="Luo Z.H."/>
            <person name="Li M."/>
        </authorList>
    </citation>
    <scope>NUCLEOTIDE SEQUENCE [LARGE SCALE GENOMIC DNA]</scope>
    <source>
        <strain evidence="10">HyVt-533</strain>
    </source>
</reference>
<feature type="domain" description="MacB-like periplasmic core" evidence="9">
    <location>
        <begin position="29"/>
        <end position="174"/>
    </location>
</feature>
<evidence type="ECO:0000259" key="9">
    <source>
        <dbReference type="Pfam" id="PF12704"/>
    </source>
</evidence>
<dbReference type="Proteomes" id="UP000886101">
    <property type="component" value="Unassembled WGS sequence"/>
</dbReference>
<proteinExistence type="inferred from homology"/>
<organism evidence="10">
    <name type="scientific">Thermodesulfatator atlanticus</name>
    <dbReference type="NCBI Taxonomy" id="501497"/>
    <lineage>
        <taxon>Bacteria</taxon>
        <taxon>Pseudomonadati</taxon>
        <taxon>Thermodesulfobacteriota</taxon>
        <taxon>Thermodesulfobacteria</taxon>
        <taxon>Thermodesulfobacteriales</taxon>
        <taxon>Thermodesulfatatoraceae</taxon>
        <taxon>Thermodesulfatator</taxon>
    </lineage>
</organism>
<gene>
    <name evidence="10" type="ORF">ENJ96_09870</name>
</gene>
<keyword evidence="6 7" id="KW-0472">Membrane</keyword>
<evidence type="ECO:0000256" key="5">
    <source>
        <dbReference type="ARBA" id="ARBA00022989"/>
    </source>
</evidence>
<evidence type="ECO:0000256" key="1">
    <source>
        <dbReference type="ARBA" id="ARBA00004651"/>
    </source>
</evidence>
<dbReference type="GO" id="GO:0098797">
    <property type="term" value="C:plasma membrane protein complex"/>
    <property type="evidence" value="ECO:0007669"/>
    <property type="project" value="TreeGrafter"/>
</dbReference>
<evidence type="ECO:0000256" key="7">
    <source>
        <dbReference type="SAM" id="Phobius"/>
    </source>
</evidence>
<comment type="similarity">
    <text evidence="2">Belongs to the ABC-4 integral membrane protein family. LolC/E subfamily.</text>
</comment>
<evidence type="ECO:0000256" key="3">
    <source>
        <dbReference type="ARBA" id="ARBA00022475"/>
    </source>
</evidence>
<comment type="subcellular location">
    <subcellularLocation>
        <location evidence="1">Cell membrane</location>
        <topology evidence="1">Multi-pass membrane protein</topology>
    </subcellularLocation>
</comment>
<protein>
    <submittedName>
        <fullName evidence="10">FtsX-like permease family protein</fullName>
    </submittedName>
</protein>
<dbReference type="InterPro" id="IPR025857">
    <property type="entry name" value="MacB_PCD"/>
</dbReference>
<accession>A0A7V5P1P1</accession>
<evidence type="ECO:0000256" key="4">
    <source>
        <dbReference type="ARBA" id="ARBA00022692"/>
    </source>
</evidence>
<dbReference type="InterPro" id="IPR051447">
    <property type="entry name" value="Lipoprotein-release_system"/>
</dbReference>
<sequence>MREISKLSVEKRGLSGLWARIKGEGTVKVEGILPCVVLQGLLSSASGQAGVMVRGVPGELAGRFYARIKMRQGSLASLVDERPQVILGWRLAKNLGVSPGEKVRFILPGGRATPFGMLPKIRTLQVVGVFETGLYEFDATLAFIPLGLAQQLAGMKDEVSHLEVKITDPFYAGEFAKLLAQKLGFPYWVIDWRRMNASLFSALKLEKAAMFVILTLIVVVAAFNIVAALIMLVGEKREDIAILKSMGASDASILRIFMLTGFLLGASGMTLGTLGGLFLCFLIARYPIIKLPSDVYYVDRLPVLVQGFDVLTIALAALVLALLATVYPAKQAAKLPPAEVLRYG</sequence>
<feature type="domain" description="ABC3 transporter permease C-terminal" evidence="8">
    <location>
        <begin position="212"/>
        <end position="337"/>
    </location>
</feature>
<dbReference type="Pfam" id="PF12704">
    <property type="entry name" value="MacB_PCD"/>
    <property type="match status" value="1"/>
</dbReference>
<dbReference type="Pfam" id="PF02687">
    <property type="entry name" value="FtsX"/>
    <property type="match status" value="1"/>
</dbReference>
<dbReference type="PANTHER" id="PTHR30489">
    <property type="entry name" value="LIPOPROTEIN-RELEASING SYSTEM TRANSMEMBRANE PROTEIN LOLE"/>
    <property type="match status" value="1"/>
</dbReference>
<feature type="transmembrane region" description="Helical" evidence="7">
    <location>
        <begin position="304"/>
        <end position="327"/>
    </location>
</feature>
<dbReference type="EMBL" id="DROK01000291">
    <property type="protein sequence ID" value="HHI98136.1"/>
    <property type="molecule type" value="Genomic_DNA"/>
</dbReference>